<evidence type="ECO:0000256" key="3">
    <source>
        <dbReference type="ARBA" id="ARBA00022692"/>
    </source>
</evidence>
<evidence type="ECO:0000256" key="8">
    <source>
        <dbReference type="SAM" id="MobiDB-lite"/>
    </source>
</evidence>
<dbReference type="AlphaFoldDB" id="A0AAD9MKE5"/>
<evidence type="ECO:0000256" key="4">
    <source>
        <dbReference type="ARBA" id="ARBA00022737"/>
    </source>
</evidence>
<dbReference type="GO" id="GO:0055085">
    <property type="term" value="P:transmembrane transport"/>
    <property type="evidence" value="ECO:0007669"/>
    <property type="project" value="InterPro"/>
</dbReference>
<dbReference type="InterPro" id="IPR002067">
    <property type="entry name" value="MCP"/>
</dbReference>
<keyword evidence="3 6" id="KW-0812">Transmembrane</keyword>
<evidence type="ECO:0000256" key="2">
    <source>
        <dbReference type="ARBA" id="ARBA00022448"/>
    </source>
</evidence>
<comment type="caution">
    <text evidence="9">The sequence shown here is derived from an EMBL/GenBank/DDBJ whole genome shotgun (WGS) entry which is preliminary data.</text>
</comment>
<accession>A0AAD9MKE5</accession>
<comment type="similarity">
    <text evidence="7">Belongs to the mitochondrial carrier (TC 2.A.29) family.</text>
</comment>
<dbReference type="Pfam" id="PF00153">
    <property type="entry name" value="Mito_carr"/>
    <property type="match status" value="3"/>
</dbReference>
<gene>
    <name evidence="9" type="ORF">QBZ16_003838</name>
</gene>
<reference evidence="9" key="1">
    <citation type="submission" date="2021-01" db="EMBL/GenBank/DDBJ databases">
        <authorList>
            <person name="Eckstrom K.M.E."/>
        </authorList>
    </citation>
    <scope>NUCLEOTIDE SEQUENCE</scope>
    <source>
        <strain evidence="9">UVCC 0001</strain>
    </source>
</reference>
<dbReference type="EMBL" id="JASFZW010000005">
    <property type="protein sequence ID" value="KAK2077970.1"/>
    <property type="molecule type" value="Genomic_DNA"/>
</dbReference>
<dbReference type="GO" id="GO:0016020">
    <property type="term" value="C:membrane"/>
    <property type="evidence" value="ECO:0007669"/>
    <property type="project" value="UniProtKB-SubCell"/>
</dbReference>
<evidence type="ECO:0000313" key="9">
    <source>
        <dbReference type="EMBL" id="KAK2077970.1"/>
    </source>
</evidence>
<name>A0AAD9MKE5_PROWI</name>
<protein>
    <submittedName>
        <fullName evidence="9">Uncharacterized protein</fullName>
    </submittedName>
</protein>
<dbReference type="PRINTS" id="PR00926">
    <property type="entry name" value="MITOCARRIER"/>
</dbReference>
<keyword evidence="5 6" id="KW-0472">Membrane</keyword>
<keyword evidence="2 7" id="KW-0813">Transport</keyword>
<proteinExistence type="inferred from homology"/>
<evidence type="ECO:0000313" key="10">
    <source>
        <dbReference type="Proteomes" id="UP001255856"/>
    </source>
</evidence>
<feature type="repeat" description="Solcar" evidence="6">
    <location>
        <begin position="169"/>
        <end position="256"/>
    </location>
</feature>
<comment type="subcellular location">
    <subcellularLocation>
        <location evidence="1">Membrane</location>
        <topology evidence="1">Multi-pass membrane protein</topology>
    </subcellularLocation>
</comment>
<keyword evidence="4" id="KW-0677">Repeat</keyword>
<dbReference type="PANTHER" id="PTHR24089">
    <property type="entry name" value="SOLUTE CARRIER FAMILY 25"/>
    <property type="match status" value="1"/>
</dbReference>
<dbReference type="InterPro" id="IPR023395">
    <property type="entry name" value="MCP_dom_sf"/>
</dbReference>
<dbReference type="SUPFAM" id="SSF103506">
    <property type="entry name" value="Mitochondrial carrier"/>
    <property type="match status" value="1"/>
</dbReference>
<dbReference type="Proteomes" id="UP001255856">
    <property type="component" value="Unassembled WGS sequence"/>
</dbReference>
<evidence type="ECO:0000256" key="6">
    <source>
        <dbReference type="PROSITE-ProRule" id="PRU00282"/>
    </source>
</evidence>
<evidence type="ECO:0000256" key="1">
    <source>
        <dbReference type="ARBA" id="ARBA00004141"/>
    </source>
</evidence>
<sequence length="370" mass="39878">MALHHTQEWVPEDLDEAAVTGNEAAEPDMERVLVVEEEARLRQMGESSEEEAGPSARWDELVEVGKLLTCGGLAGAISKSATAPLARLTILYQVKGLNAATRAHVPEAKGVLRALRELAAREGLKSLWRGNGVTIVHRLPYSAANFWVYEAVNEQWKRVIPARGSFAATDVTRRFVAGGIAGLTACSLAYPLDLVRTRLAAQVGGAGAYRGIGDTLRCIVREEGPRGLYRGLGATLAQVAPSLAINYAAYETMRSAWVRGAAAGDGPEGIPSVPATLACGSAAGLISSTATFPLDLVRRRLQLQGSHVSREVYTSYGAVFRSVWRQEGWRGFYAGILPEYYKVIPGVAIAFCSYEFLKRAMGVQTNATQR</sequence>
<evidence type="ECO:0000256" key="5">
    <source>
        <dbReference type="ARBA" id="ARBA00023136"/>
    </source>
</evidence>
<keyword evidence="10" id="KW-1185">Reference proteome</keyword>
<feature type="repeat" description="Solcar" evidence="6">
    <location>
        <begin position="271"/>
        <end position="360"/>
    </location>
</feature>
<organism evidence="9 10">
    <name type="scientific">Prototheca wickerhamii</name>
    <dbReference type="NCBI Taxonomy" id="3111"/>
    <lineage>
        <taxon>Eukaryota</taxon>
        <taxon>Viridiplantae</taxon>
        <taxon>Chlorophyta</taxon>
        <taxon>core chlorophytes</taxon>
        <taxon>Trebouxiophyceae</taxon>
        <taxon>Chlorellales</taxon>
        <taxon>Chlorellaceae</taxon>
        <taxon>Prototheca</taxon>
    </lineage>
</organism>
<evidence type="ECO:0000256" key="7">
    <source>
        <dbReference type="RuleBase" id="RU000488"/>
    </source>
</evidence>
<dbReference type="PROSITE" id="PS50920">
    <property type="entry name" value="SOLCAR"/>
    <property type="match status" value="3"/>
</dbReference>
<dbReference type="InterPro" id="IPR018108">
    <property type="entry name" value="MCP_transmembrane"/>
</dbReference>
<dbReference type="Gene3D" id="1.50.40.10">
    <property type="entry name" value="Mitochondrial carrier domain"/>
    <property type="match status" value="1"/>
</dbReference>
<feature type="repeat" description="Solcar" evidence="6">
    <location>
        <begin position="62"/>
        <end position="155"/>
    </location>
</feature>
<feature type="region of interest" description="Disordered" evidence="8">
    <location>
        <begin position="1"/>
        <end position="27"/>
    </location>
</feature>